<evidence type="ECO:0000259" key="8">
    <source>
        <dbReference type="SMART" id="SM00881"/>
    </source>
</evidence>
<dbReference type="Proteomes" id="UP000606499">
    <property type="component" value="Unassembled WGS sequence"/>
</dbReference>
<accession>A0A923RX68</accession>
<keyword evidence="3 7" id="KW-0805">Transcription regulation</keyword>
<dbReference type="Gene3D" id="3.40.50.720">
    <property type="entry name" value="NAD(P)-binding Rossmann-like Domain"/>
    <property type="match status" value="1"/>
</dbReference>
<dbReference type="HAMAP" id="MF_01131">
    <property type="entry name" value="Rex"/>
    <property type="match status" value="1"/>
</dbReference>
<comment type="similarity">
    <text evidence="7">Belongs to the transcriptional regulatory Rex family.</text>
</comment>
<keyword evidence="1 7" id="KW-0963">Cytoplasm</keyword>
<feature type="binding site" evidence="7">
    <location>
        <begin position="91"/>
        <end position="96"/>
    </location>
    <ligand>
        <name>NAD(+)</name>
        <dbReference type="ChEBI" id="CHEBI:57540"/>
    </ligand>
</feature>
<dbReference type="EMBL" id="JACOPL010000009">
    <property type="protein sequence ID" value="MBC5725986.1"/>
    <property type="molecule type" value="Genomic_DNA"/>
</dbReference>
<dbReference type="GO" id="GO:0005737">
    <property type="term" value="C:cytoplasm"/>
    <property type="evidence" value="ECO:0007669"/>
    <property type="project" value="UniProtKB-SubCell"/>
</dbReference>
<sequence>MERKQEVSKAVVQRLPRYYRNICELKAEGVQRISSRALAERMGLTASQIRQDFNCFGGFGQQGYGYNVDKLQEELGAILGLRAGRTAVLIGAGNLGRALLNNFDFSASGFKLLCAFDANQELVGKKFGGHEVRSSSTLFEFVDRRKPDVAVLTIPRTHAPDLAHELVDHGIRGLWNFTGEDLHLEGLGVPVENVHLSDSLMTLCHLVGMEEA</sequence>
<dbReference type="InterPro" id="IPR022876">
    <property type="entry name" value="Tscrpt_rep_Rex"/>
</dbReference>
<dbReference type="NCBIfam" id="NF003994">
    <property type="entry name" value="PRK05472.2-3"/>
    <property type="match status" value="1"/>
</dbReference>
<feature type="DNA-binding region" description="H-T-H motif" evidence="7">
    <location>
        <begin position="17"/>
        <end position="56"/>
    </location>
</feature>
<organism evidence="9 10">
    <name type="scientific">Agathobaculum faecis</name>
    <dbReference type="NCBI Taxonomy" id="2763013"/>
    <lineage>
        <taxon>Bacteria</taxon>
        <taxon>Bacillati</taxon>
        <taxon>Bacillota</taxon>
        <taxon>Clostridia</taxon>
        <taxon>Eubacteriales</taxon>
        <taxon>Butyricicoccaceae</taxon>
        <taxon>Agathobaculum</taxon>
    </lineage>
</organism>
<comment type="caution">
    <text evidence="9">The sequence shown here is derived from an EMBL/GenBank/DDBJ whole genome shotgun (WGS) entry which is preliminary data.</text>
</comment>
<dbReference type="GO" id="GO:0045892">
    <property type="term" value="P:negative regulation of DNA-templated transcription"/>
    <property type="evidence" value="ECO:0007669"/>
    <property type="project" value="InterPro"/>
</dbReference>
<keyword evidence="4 7" id="KW-0520">NAD</keyword>
<dbReference type="InterPro" id="IPR009718">
    <property type="entry name" value="Rex_DNA-bd_C_dom"/>
</dbReference>
<keyword evidence="5 7" id="KW-0238">DNA-binding</keyword>
<evidence type="ECO:0000256" key="5">
    <source>
        <dbReference type="ARBA" id="ARBA00023125"/>
    </source>
</evidence>
<protein>
    <recommendedName>
        <fullName evidence="7">Redox-sensing transcriptional repressor Rex</fullName>
    </recommendedName>
</protein>
<dbReference type="AlphaFoldDB" id="A0A923RX68"/>
<dbReference type="PANTHER" id="PTHR35786:SF1">
    <property type="entry name" value="REDOX-SENSING TRANSCRIPTIONAL REPRESSOR REX 1"/>
    <property type="match status" value="1"/>
</dbReference>
<keyword evidence="2 7" id="KW-0678">Repressor</keyword>
<reference evidence="9" key="1">
    <citation type="submission" date="2020-08" db="EMBL/GenBank/DDBJ databases">
        <title>Genome public.</title>
        <authorList>
            <person name="Liu C."/>
            <person name="Sun Q."/>
        </authorList>
    </citation>
    <scope>NUCLEOTIDE SEQUENCE</scope>
    <source>
        <strain evidence="9">NSJ-28</strain>
    </source>
</reference>
<comment type="function">
    <text evidence="7">Modulates transcription in response to changes in cellular NADH/NAD(+) redox state.</text>
</comment>
<evidence type="ECO:0000256" key="3">
    <source>
        <dbReference type="ARBA" id="ARBA00023015"/>
    </source>
</evidence>
<gene>
    <name evidence="7" type="primary">rex</name>
    <name evidence="9" type="ORF">H8S45_11015</name>
</gene>
<dbReference type="RefSeq" id="WP_107632038.1">
    <property type="nucleotide sequence ID" value="NZ_JACOPL010000009.1"/>
</dbReference>
<dbReference type="GO" id="GO:0051775">
    <property type="term" value="P:response to redox state"/>
    <property type="evidence" value="ECO:0007669"/>
    <property type="project" value="InterPro"/>
</dbReference>
<proteinExistence type="inferred from homology"/>
<evidence type="ECO:0000313" key="9">
    <source>
        <dbReference type="EMBL" id="MBC5725986.1"/>
    </source>
</evidence>
<dbReference type="GO" id="GO:0003677">
    <property type="term" value="F:DNA binding"/>
    <property type="evidence" value="ECO:0007669"/>
    <property type="project" value="UniProtKB-UniRule"/>
</dbReference>
<feature type="domain" description="CoA-binding" evidence="8">
    <location>
        <begin position="80"/>
        <end position="181"/>
    </location>
</feature>
<evidence type="ECO:0000256" key="7">
    <source>
        <dbReference type="HAMAP-Rule" id="MF_01131"/>
    </source>
</evidence>
<evidence type="ECO:0000313" key="10">
    <source>
        <dbReference type="Proteomes" id="UP000606499"/>
    </source>
</evidence>
<dbReference type="PANTHER" id="PTHR35786">
    <property type="entry name" value="REDOX-SENSING TRANSCRIPTIONAL REPRESSOR REX"/>
    <property type="match status" value="1"/>
</dbReference>
<dbReference type="Gene3D" id="1.10.10.10">
    <property type="entry name" value="Winged helix-like DNA-binding domain superfamily/Winged helix DNA-binding domain"/>
    <property type="match status" value="1"/>
</dbReference>
<dbReference type="NCBIfam" id="NF003996">
    <property type="entry name" value="PRK05472.2-5"/>
    <property type="match status" value="1"/>
</dbReference>
<dbReference type="Pfam" id="PF02629">
    <property type="entry name" value="CoA_binding"/>
    <property type="match status" value="1"/>
</dbReference>
<evidence type="ECO:0000256" key="2">
    <source>
        <dbReference type="ARBA" id="ARBA00022491"/>
    </source>
</evidence>
<dbReference type="GO" id="GO:0003700">
    <property type="term" value="F:DNA-binding transcription factor activity"/>
    <property type="evidence" value="ECO:0007669"/>
    <property type="project" value="UniProtKB-UniRule"/>
</dbReference>
<dbReference type="SUPFAM" id="SSF46785">
    <property type="entry name" value="Winged helix' DNA-binding domain"/>
    <property type="match status" value="1"/>
</dbReference>
<dbReference type="SUPFAM" id="SSF51735">
    <property type="entry name" value="NAD(P)-binding Rossmann-fold domains"/>
    <property type="match status" value="1"/>
</dbReference>
<evidence type="ECO:0000256" key="6">
    <source>
        <dbReference type="ARBA" id="ARBA00023163"/>
    </source>
</evidence>
<keyword evidence="6 7" id="KW-0804">Transcription</keyword>
<evidence type="ECO:0000256" key="1">
    <source>
        <dbReference type="ARBA" id="ARBA00022490"/>
    </source>
</evidence>
<dbReference type="NCBIfam" id="NF003995">
    <property type="entry name" value="PRK05472.2-4"/>
    <property type="match status" value="1"/>
</dbReference>
<dbReference type="Pfam" id="PF06971">
    <property type="entry name" value="Put_DNA-bind_N"/>
    <property type="match status" value="1"/>
</dbReference>
<keyword evidence="10" id="KW-1185">Reference proteome</keyword>
<dbReference type="InterPro" id="IPR003781">
    <property type="entry name" value="CoA-bd"/>
</dbReference>
<dbReference type="NCBIfam" id="NF003990">
    <property type="entry name" value="PRK05472.1-4"/>
    <property type="match status" value="1"/>
</dbReference>
<dbReference type="SMART" id="SM00881">
    <property type="entry name" value="CoA_binding"/>
    <property type="match status" value="1"/>
</dbReference>
<dbReference type="InterPro" id="IPR036388">
    <property type="entry name" value="WH-like_DNA-bd_sf"/>
</dbReference>
<dbReference type="InterPro" id="IPR036291">
    <property type="entry name" value="NAD(P)-bd_dom_sf"/>
</dbReference>
<name>A0A923RX68_9FIRM</name>
<comment type="subcellular location">
    <subcellularLocation>
        <location evidence="7">Cytoplasm</location>
    </subcellularLocation>
</comment>
<evidence type="ECO:0000256" key="4">
    <source>
        <dbReference type="ARBA" id="ARBA00023027"/>
    </source>
</evidence>
<dbReference type="InterPro" id="IPR036390">
    <property type="entry name" value="WH_DNA-bd_sf"/>
</dbReference>
<comment type="subunit">
    <text evidence="7">Homodimer.</text>
</comment>